<feature type="compositionally biased region" description="Basic and acidic residues" evidence="3">
    <location>
        <begin position="217"/>
        <end position="228"/>
    </location>
</feature>
<dbReference type="PANTHER" id="PTHR12192">
    <property type="entry name" value="CATION TRANSPORT PROTEIN CHAC-RELATED"/>
    <property type="match status" value="1"/>
</dbReference>
<dbReference type="SUPFAM" id="SSF110857">
    <property type="entry name" value="Gamma-glutamyl cyclotransferase-like"/>
    <property type="match status" value="1"/>
</dbReference>
<evidence type="ECO:0000313" key="5">
    <source>
        <dbReference type="Proteomes" id="UP001258945"/>
    </source>
</evidence>
<feature type="region of interest" description="Disordered" evidence="3">
    <location>
        <begin position="209"/>
        <end position="228"/>
    </location>
</feature>
<dbReference type="PANTHER" id="PTHR12192:SF2">
    <property type="entry name" value="GLUTATHIONE-SPECIFIC GAMMA-GLUTAMYLCYCLOTRANSFERASE 2"/>
    <property type="match status" value="1"/>
</dbReference>
<evidence type="ECO:0000256" key="3">
    <source>
        <dbReference type="SAM" id="MobiDB-lite"/>
    </source>
</evidence>
<dbReference type="Pfam" id="PF04752">
    <property type="entry name" value="ChaC"/>
    <property type="match status" value="1"/>
</dbReference>
<proteinExistence type="predicted"/>
<dbReference type="CDD" id="cd06661">
    <property type="entry name" value="GGCT_like"/>
    <property type="match status" value="1"/>
</dbReference>
<evidence type="ECO:0000256" key="1">
    <source>
        <dbReference type="ARBA" id="ARBA00012344"/>
    </source>
</evidence>
<dbReference type="InterPro" id="IPR013024">
    <property type="entry name" value="GGCT-like"/>
</dbReference>
<dbReference type="Proteomes" id="UP001258945">
    <property type="component" value="Unassembled WGS sequence"/>
</dbReference>
<gene>
    <name evidence="4" type="ORF">RQ831_02685</name>
</gene>
<comment type="caution">
    <text evidence="4">The sequence shown here is derived from an EMBL/GenBank/DDBJ whole genome shotgun (WGS) entry which is preliminary data.</text>
</comment>
<feature type="region of interest" description="Disordered" evidence="3">
    <location>
        <begin position="1"/>
        <end position="22"/>
    </location>
</feature>
<evidence type="ECO:0000256" key="2">
    <source>
        <dbReference type="ARBA" id="ARBA00023239"/>
    </source>
</evidence>
<dbReference type="InterPro" id="IPR036568">
    <property type="entry name" value="GGCT-like_sf"/>
</dbReference>
<accession>A0ABU3MAR6</accession>
<dbReference type="EMBL" id="JAVVDO010000003">
    <property type="protein sequence ID" value="MDT8329942.1"/>
    <property type="molecule type" value="Genomic_DNA"/>
</dbReference>
<dbReference type="EC" id="4.3.2.7" evidence="1"/>
<evidence type="ECO:0000313" key="4">
    <source>
        <dbReference type="EMBL" id="MDT8329942.1"/>
    </source>
</evidence>
<keyword evidence="2" id="KW-0456">Lyase</keyword>
<dbReference type="InterPro" id="IPR006840">
    <property type="entry name" value="ChaC"/>
</dbReference>
<keyword evidence="5" id="KW-1185">Reference proteome</keyword>
<dbReference type="RefSeq" id="WP_237183090.1">
    <property type="nucleotide sequence ID" value="NZ_CP015583.1"/>
</dbReference>
<reference evidence="4 5" key="1">
    <citation type="journal article" date="2019" name="Microb. Pathog.">
        <title>Comparison of VITEK 2, MALDI-TOF MS, 16S rRNA gene sequencing, and whole-genome sequencing for identification of Roseomonas mucosa.</title>
        <authorList>
            <person name="Rudolph W.W."/>
            <person name="Gunzer F."/>
            <person name="Trauth M."/>
            <person name="Bunk B."/>
            <person name="Bigge R."/>
            <person name="Schrottner P."/>
        </authorList>
    </citation>
    <scope>NUCLEOTIDE SEQUENCE [LARGE SCALE GENOMIC DNA]</scope>
    <source>
        <strain evidence="4 5">DSM 103800</strain>
    </source>
</reference>
<organism evidence="4 5">
    <name type="scientific">Roseomonas gilardii</name>
    <dbReference type="NCBI Taxonomy" id="257708"/>
    <lineage>
        <taxon>Bacteria</taxon>
        <taxon>Pseudomonadati</taxon>
        <taxon>Pseudomonadota</taxon>
        <taxon>Alphaproteobacteria</taxon>
        <taxon>Acetobacterales</taxon>
        <taxon>Roseomonadaceae</taxon>
        <taxon>Roseomonas</taxon>
    </lineage>
</organism>
<sequence>MTPDPSAAPEGTRSPPETEPPPVLDEALLDADGSLYVFAYGSLIWKPGFAVDGTHPALLRGYHRRFCIRSTRYRGTPERPGLVLGLDRGGACRGVALRVVRSRAAEVLDYLHEREMSGGSYHQMRLKVRLLDEGRDVRAVAYVVDRRSDTYCAGLGPDEAAHAIGLGIGAMGSNRDYLLNTVSQLRALGVRDAALERLADLLPPAGAVPGTAFGEAKPGEKPDRENRG</sequence>
<name>A0ABU3MAR6_9PROT</name>
<protein>
    <recommendedName>
        <fullName evidence="1">glutathione-specific gamma-glutamylcyclotransferase</fullName>
        <ecNumber evidence="1">4.3.2.7</ecNumber>
    </recommendedName>
</protein>
<dbReference type="Gene3D" id="3.10.490.10">
    <property type="entry name" value="Gamma-glutamyl cyclotransferase-like"/>
    <property type="match status" value="1"/>
</dbReference>